<organism evidence="5 6">
    <name type="scientific">Spirosoma taeanense</name>
    <dbReference type="NCBI Taxonomy" id="2735870"/>
    <lineage>
        <taxon>Bacteria</taxon>
        <taxon>Pseudomonadati</taxon>
        <taxon>Bacteroidota</taxon>
        <taxon>Cytophagia</taxon>
        <taxon>Cytophagales</taxon>
        <taxon>Cytophagaceae</taxon>
        <taxon>Spirosoma</taxon>
    </lineage>
</organism>
<evidence type="ECO:0000256" key="1">
    <source>
        <dbReference type="SAM" id="MobiDB-lite"/>
    </source>
</evidence>
<evidence type="ECO:0000259" key="4">
    <source>
        <dbReference type="Pfam" id="PF18962"/>
    </source>
</evidence>
<dbReference type="InterPro" id="IPR011050">
    <property type="entry name" value="Pectin_lyase_fold/virulence"/>
</dbReference>
<dbReference type="AlphaFoldDB" id="A0A6M5Y428"/>
<dbReference type="Proteomes" id="UP000502756">
    <property type="component" value="Chromosome"/>
</dbReference>
<feature type="domain" description="Secretion system C-terminal sorting" evidence="4">
    <location>
        <begin position="464"/>
        <end position="531"/>
    </location>
</feature>
<name>A0A6M5Y428_9BACT</name>
<dbReference type="InterPro" id="IPR059226">
    <property type="entry name" value="Choice_anch_Q_dom"/>
</dbReference>
<accession>A0A6M5Y428</accession>
<sequence length="537" mass="58191">MKLFGLLIGLLIAQMATAQDCNCAYTITKTGMYDGKSLKIAPGSTVCIKAGAYTYLRLNNFVGTPDKPIRFINCGGLVDVNYPTGSSTGIAFQGCRYFQITGTGDKRYEYGIRISQTGTNISGLNITNMSSDCEVDHMEVSNTGFAGIMIKTDPTCDPATQRANFTMYNVKVHHNYVHDTKGEGLYIGNSFWNGGMTRNCDGVDVKVFPHNIVGLEIAYNRTENTGCEGIQYACAPESQVHHNTVYNSGIDPFDPYQDNGVQIGGGVSGRFYNNTIRKAQGTGLMIVGHLGPNYIYNNIITKAGDNGIFVDERAGSLPNVDIVLANNTINKVKGEGIKLYNETQNTYILNTAITGVGDNKYLSTLNSKVRFTAQNNFTASNNKEAKYKNGDGEEDEDYHTVSSSPLINKGQDVRRFGIVTDLDDVARPKGGAFDIGAYETGANGARQSAPVLAELAETVVVRAFPSPCVDQLTVRLSNEEVITDLSIVDRAGRVLSRHQPSAPAAEITLPVNQLSSGVYLIRIATGIGQYVGRFLKQ</sequence>
<dbReference type="SMART" id="SM00710">
    <property type="entry name" value="PbH1"/>
    <property type="match status" value="7"/>
</dbReference>
<dbReference type="NCBIfam" id="NF041518">
    <property type="entry name" value="choice_anch_Q"/>
    <property type="match status" value="1"/>
</dbReference>
<dbReference type="NCBIfam" id="TIGR04183">
    <property type="entry name" value="Por_Secre_tail"/>
    <property type="match status" value="1"/>
</dbReference>
<proteinExistence type="predicted"/>
<feature type="domain" description="Right handed beta helix" evidence="3">
    <location>
        <begin position="258"/>
        <end position="357"/>
    </location>
</feature>
<evidence type="ECO:0000313" key="5">
    <source>
        <dbReference type="EMBL" id="QJW88146.1"/>
    </source>
</evidence>
<keyword evidence="2" id="KW-0732">Signal</keyword>
<protein>
    <submittedName>
        <fullName evidence="5">T9SS type A sorting domain-containing protein</fullName>
    </submittedName>
</protein>
<gene>
    <name evidence="5" type="ORF">HNV11_01505</name>
</gene>
<evidence type="ECO:0000259" key="3">
    <source>
        <dbReference type="Pfam" id="PF13229"/>
    </source>
</evidence>
<dbReference type="InterPro" id="IPR026444">
    <property type="entry name" value="Secre_tail"/>
</dbReference>
<dbReference type="SUPFAM" id="SSF51126">
    <property type="entry name" value="Pectin lyase-like"/>
    <property type="match status" value="1"/>
</dbReference>
<dbReference type="EMBL" id="CP053435">
    <property type="protein sequence ID" value="QJW88146.1"/>
    <property type="molecule type" value="Genomic_DNA"/>
</dbReference>
<dbReference type="Pfam" id="PF18962">
    <property type="entry name" value="Por_Secre_tail"/>
    <property type="match status" value="1"/>
</dbReference>
<dbReference type="InterPro" id="IPR012334">
    <property type="entry name" value="Pectin_lyas_fold"/>
</dbReference>
<keyword evidence="6" id="KW-1185">Reference proteome</keyword>
<reference evidence="5 6" key="1">
    <citation type="submission" date="2020-05" db="EMBL/GenBank/DDBJ databases">
        <title>Genome sequencing of Spirosoma sp. TS118.</title>
        <authorList>
            <person name="Lee J.-H."/>
            <person name="Jeong S."/>
            <person name="Zhao L."/>
            <person name="Jung J.-H."/>
            <person name="Kim M.-K."/>
            <person name="Lim S."/>
        </authorList>
    </citation>
    <scope>NUCLEOTIDE SEQUENCE [LARGE SCALE GENOMIC DNA]</scope>
    <source>
        <strain evidence="5 6">TS118</strain>
    </source>
</reference>
<dbReference type="RefSeq" id="WP_171737979.1">
    <property type="nucleotide sequence ID" value="NZ_CP053435.1"/>
</dbReference>
<evidence type="ECO:0000313" key="6">
    <source>
        <dbReference type="Proteomes" id="UP000502756"/>
    </source>
</evidence>
<dbReference type="InterPro" id="IPR039448">
    <property type="entry name" value="Beta_helix"/>
</dbReference>
<feature type="signal peptide" evidence="2">
    <location>
        <begin position="1"/>
        <end position="18"/>
    </location>
</feature>
<dbReference type="Pfam" id="PF13229">
    <property type="entry name" value="Beta_helix"/>
    <property type="match status" value="1"/>
</dbReference>
<evidence type="ECO:0000256" key="2">
    <source>
        <dbReference type="SAM" id="SignalP"/>
    </source>
</evidence>
<dbReference type="KEGG" id="stae:HNV11_01505"/>
<feature type="region of interest" description="Disordered" evidence="1">
    <location>
        <begin position="383"/>
        <end position="402"/>
    </location>
</feature>
<dbReference type="InterPro" id="IPR006626">
    <property type="entry name" value="PbH1"/>
</dbReference>
<feature type="chain" id="PRO_5026737877" evidence="2">
    <location>
        <begin position="19"/>
        <end position="537"/>
    </location>
</feature>
<dbReference type="Gene3D" id="2.160.20.10">
    <property type="entry name" value="Single-stranded right-handed beta-helix, Pectin lyase-like"/>
    <property type="match status" value="1"/>
</dbReference>